<dbReference type="PANTHER" id="PTHR47331:SF5">
    <property type="entry name" value="RIBONUCLEASE H"/>
    <property type="match status" value="1"/>
</dbReference>
<dbReference type="Pfam" id="PF03564">
    <property type="entry name" value="DUF1759"/>
    <property type="match status" value="2"/>
</dbReference>
<keyword evidence="2" id="KW-1185">Reference proteome</keyword>
<sequence length="461" mass="53172">MESLSNVQEATKASIIRAIANFKAAPKERLTAAYLETRLESLEQHWQVFFKTHFQIISTVDQEVLHNCAYFKDHFYDEVEELYIDYKANLKEKLEIVKQTIDTSKGYLESSNVKLPEIKIPLFSGNYLDWPTFSELFLGLVHKNKLLDDTQKLYYLKGHLTGEAAELLKNISYNNKRFLVNNILNRLMGQKNSTSESAHDIKQLVGITSDCLESLKNLGLDTSSWDILIIHIISRKLDNDTRKCWELSISDSKLPTYNQFVQFLTARFRCLENFDDRALTMRIPKTVQSYHLQTFNLNNVSKTTSNTTCIYCKCDHKITYCKKFSEKCNSTRRKFAQDNKLCFICLCKNHTAKACITNFKCHVCKKRHHTLMHPSEKGRSVGENPSVDSESVVNTEGAAKSFLATTTFNKNDRNVERFPLKEGLRGCVDKDSRTKSEIKYKGVNILAKHTKVIRKIQNVIR</sequence>
<organism evidence="1 2">
    <name type="scientific">Loxostege sticticalis</name>
    <name type="common">Beet webworm moth</name>
    <dbReference type="NCBI Taxonomy" id="481309"/>
    <lineage>
        <taxon>Eukaryota</taxon>
        <taxon>Metazoa</taxon>
        <taxon>Ecdysozoa</taxon>
        <taxon>Arthropoda</taxon>
        <taxon>Hexapoda</taxon>
        <taxon>Insecta</taxon>
        <taxon>Pterygota</taxon>
        <taxon>Neoptera</taxon>
        <taxon>Endopterygota</taxon>
        <taxon>Lepidoptera</taxon>
        <taxon>Glossata</taxon>
        <taxon>Ditrysia</taxon>
        <taxon>Pyraloidea</taxon>
        <taxon>Crambidae</taxon>
        <taxon>Pyraustinae</taxon>
        <taxon>Loxostege</taxon>
    </lineage>
</organism>
<dbReference type="InterPro" id="IPR005312">
    <property type="entry name" value="DUF1759"/>
</dbReference>
<comment type="caution">
    <text evidence="1">The sequence shown here is derived from an EMBL/GenBank/DDBJ whole genome shotgun (WGS) entry which is preliminary data.</text>
</comment>
<accession>A0ABR3IGA3</accession>
<reference evidence="1 2" key="1">
    <citation type="submission" date="2024-06" db="EMBL/GenBank/DDBJ databases">
        <title>A chromosome-level genome assembly of beet webworm, Loxostege sticticalis.</title>
        <authorList>
            <person name="Zhang Y."/>
        </authorList>
    </citation>
    <scope>NUCLEOTIDE SEQUENCE [LARGE SCALE GENOMIC DNA]</scope>
    <source>
        <strain evidence="1">AQ026</strain>
        <tissue evidence="1">Whole body</tissue>
    </source>
</reference>
<evidence type="ECO:0000313" key="1">
    <source>
        <dbReference type="EMBL" id="KAL0895285.1"/>
    </source>
</evidence>
<dbReference type="Proteomes" id="UP001549920">
    <property type="component" value="Unassembled WGS sequence"/>
</dbReference>
<name>A0ABR3IGA3_LOXSC</name>
<dbReference type="PANTHER" id="PTHR47331">
    <property type="entry name" value="PHD-TYPE DOMAIN-CONTAINING PROTEIN"/>
    <property type="match status" value="1"/>
</dbReference>
<dbReference type="EMBL" id="JBEUOH010000003">
    <property type="protein sequence ID" value="KAL0895285.1"/>
    <property type="molecule type" value="Genomic_DNA"/>
</dbReference>
<protein>
    <submittedName>
        <fullName evidence="1">Uncharacterized protein</fullName>
    </submittedName>
</protein>
<proteinExistence type="predicted"/>
<gene>
    <name evidence="1" type="ORF">ABMA27_011432</name>
</gene>
<evidence type="ECO:0000313" key="2">
    <source>
        <dbReference type="Proteomes" id="UP001549920"/>
    </source>
</evidence>